<evidence type="ECO:0000259" key="6">
    <source>
        <dbReference type="Pfam" id="PF08281"/>
    </source>
</evidence>
<dbReference type="Pfam" id="PF08281">
    <property type="entry name" value="Sigma70_r4_2"/>
    <property type="match status" value="1"/>
</dbReference>
<keyword evidence="4" id="KW-0804">Transcription</keyword>
<dbReference type="Gene3D" id="1.10.1740.10">
    <property type="match status" value="1"/>
</dbReference>
<evidence type="ECO:0000313" key="7">
    <source>
        <dbReference type="EMBL" id="QDG69227.1"/>
    </source>
</evidence>
<dbReference type="PANTHER" id="PTHR43133">
    <property type="entry name" value="RNA POLYMERASE ECF-TYPE SIGMA FACTO"/>
    <property type="match status" value="1"/>
</dbReference>
<dbReference type="InterPro" id="IPR013325">
    <property type="entry name" value="RNA_pol_sigma_r2"/>
</dbReference>
<dbReference type="GO" id="GO:0006352">
    <property type="term" value="P:DNA-templated transcription initiation"/>
    <property type="evidence" value="ECO:0007669"/>
    <property type="project" value="InterPro"/>
</dbReference>
<evidence type="ECO:0000256" key="1">
    <source>
        <dbReference type="ARBA" id="ARBA00010641"/>
    </source>
</evidence>
<keyword evidence="8" id="KW-1185">Reference proteome</keyword>
<dbReference type="InterPro" id="IPR013249">
    <property type="entry name" value="RNA_pol_sigma70_r4_t2"/>
</dbReference>
<dbReference type="AlphaFoldDB" id="A0A4Y6R9U7"/>
<dbReference type="SUPFAM" id="SSF88659">
    <property type="entry name" value="Sigma3 and sigma4 domains of RNA polymerase sigma factors"/>
    <property type="match status" value="1"/>
</dbReference>
<dbReference type="InterPro" id="IPR039425">
    <property type="entry name" value="RNA_pol_sigma-70-like"/>
</dbReference>
<name>A0A4Y6R9U7_9BURK</name>
<dbReference type="EMBL" id="CP041185">
    <property type="protein sequence ID" value="QDG69227.1"/>
    <property type="molecule type" value="Genomic_DNA"/>
</dbReference>
<accession>A0A4Y6R9U7</accession>
<evidence type="ECO:0000313" key="8">
    <source>
        <dbReference type="Proteomes" id="UP000316665"/>
    </source>
</evidence>
<dbReference type="RefSeq" id="WP_141168753.1">
    <property type="nucleotide sequence ID" value="NZ_CP041185.1"/>
</dbReference>
<reference evidence="7 8" key="1">
    <citation type="submission" date="2019-06" db="EMBL/GenBank/DDBJ databases">
        <title>Complete genome sequence of Janthinobacterium sp. SNU WT3 isolated from diseased rainbow trout.</title>
        <authorList>
            <person name="Oh W.T."/>
            <person name="Park S.C."/>
        </authorList>
    </citation>
    <scope>NUCLEOTIDE SEQUENCE [LARGE SCALE GENOMIC DNA]</scope>
    <source>
        <strain evidence="7 8">SNU WT3</strain>
    </source>
</reference>
<feature type="domain" description="RNA polymerase sigma-70 region 2" evidence="5">
    <location>
        <begin position="15"/>
        <end position="80"/>
    </location>
</feature>
<dbReference type="Proteomes" id="UP000316665">
    <property type="component" value="Chromosome"/>
</dbReference>
<proteinExistence type="inferred from homology"/>
<dbReference type="GO" id="GO:0003677">
    <property type="term" value="F:DNA binding"/>
    <property type="evidence" value="ECO:0007669"/>
    <property type="project" value="InterPro"/>
</dbReference>
<gene>
    <name evidence="7" type="ORF">FJQ89_01495</name>
</gene>
<keyword evidence="2" id="KW-0805">Transcription regulation</keyword>
<feature type="domain" description="RNA polymerase sigma factor 70 region 4 type 2" evidence="6">
    <location>
        <begin position="111"/>
        <end position="160"/>
    </location>
</feature>
<dbReference type="SUPFAM" id="SSF88946">
    <property type="entry name" value="Sigma2 domain of RNA polymerase sigma factors"/>
    <property type="match status" value="1"/>
</dbReference>
<sequence length="172" mass="19005">MPAPLPLSSHPVGTLYGAHLGWLKGWLRARLGNMGDVADLAHDTFVRLLVDRNAQAIREPRSYLATIAGRVVVDHYRRRALEQAYLETLAQWPQAQELSCEARAIVLETLHEIDALLDGLGAKVKQVFILSQFEGLSYACIAQELSISLRSVNNYMAKAVLQVCLLQAALEA</sequence>
<organism evidence="7 8">
    <name type="scientific">Janthinobacterium tructae</name>
    <dbReference type="NCBI Taxonomy" id="2590869"/>
    <lineage>
        <taxon>Bacteria</taxon>
        <taxon>Pseudomonadati</taxon>
        <taxon>Pseudomonadota</taxon>
        <taxon>Betaproteobacteria</taxon>
        <taxon>Burkholderiales</taxon>
        <taxon>Oxalobacteraceae</taxon>
        <taxon>Janthinobacterium</taxon>
    </lineage>
</organism>
<dbReference type="OrthoDB" id="9180690at2"/>
<dbReference type="InterPro" id="IPR013324">
    <property type="entry name" value="RNA_pol_sigma_r3/r4-like"/>
</dbReference>
<comment type="similarity">
    <text evidence="1">Belongs to the sigma-70 factor family. ECF subfamily.</text>
</comment>
<dbReference type="NCBIfam" id="TIGR02937">
    <property type="entry name" value="sigma70-ECF"/>
    <property type="match status" value="1"/>
</dbReference>
<dbReference type="InterPro" id="IPR007627">
    <property type="entry name" value="RNA_pol_sigma70_r2"/>
</dbReference>
<evidence type="ECO:0000256" key="4">
    <source>
        <dbReference type="ARBA" id="ARBA00023163"/>
    </source>
</evidence>
<evidence type="ECO:0000259" key="5">
    <source>
        <dbReference type="Pfam" id="PF04542"/>
    </source>
</evidence>
<dbReference type="InterPro" id="IPR036388">
    <property type="entry name" value="WH-like_DNA-bd_sf"/>
</dbReference>
<evidence type="ECO:0000256" key="3">
    <source>
        <dbReference type="ARBA" id="ARBA00023082"/>
    </source>
</evidence>
<protein>
    <submittedName>
        <fullName evidence="7">Sigma-70 family RNA polymerase sigma factor</fullName>
    </submittedName>
</protein>
<evidence type="ECO:0000256" key="2">
    <source>
        <dbReference type="ARBA" id="ARBA00023015"/>
    </source>
</evidence>
<dbReference type="Pfam" id="PF04542">
    <property type="entry name" value="Sigma70_r2"/>
    <property type="match status" value="1"/>
</dbReference>
<dbReference type="InterPro" id="IPR014284">
    <property type="entry name" value="RNA_pol_sigma-70_dom"/>
</dbReference>
<dbReference type="KEGG" id="jas:FJQ89_01495"/>
<dbReference type="PANTHER" id="PTHR43133:SF63">
    <property type="entry name" value="RNA POLYMERASE SIGMA FACTOR FECI-RELATED"/>
    <property type="match status" value="1"/>
</dbReference>
<dbReference type="GO" id="GO:0016987">
    <property type="term" value="F:sigma factor activity"/>
    <property type="evidence" value="ECO:0007669"/>
    <property type="project" value="UniProtKB-KW"/>
</dbReference>
<dbReference type="Gene3D" id="1.10.10.10">
    <property type="entry name" value="Winged helix-like DNA-binding domain superfamily/Winged helix DNA-binding domain"/>
    <property type="match status" value="1"/>
</dbReference>
<dbReference type="NCBIfam" id="NF009180">
    <property type="entry name" value="PRK12528.1"/>
    <property type="match status" value="1"/>
</dbReference>
<keyword evidence="3" id="KW-0731">Sigma factor</keyword>